<feature type="transmembrane region" description="Helical" evidence="8">
    <location>
        <begin position="67"/>
        <end position="90"/>
    </location>
</feature>
<feature type="transmembrane region" description="Helical" evidence="8">
    <location>
        <begin position="942"/>
        <end position="968"/>
    </location>
</feature>
<feature type="domain" description="ABC transmembrane type-1" evidence="10">
    <location>
        <begin position="913"/>
        <end position="1166"/>
    </location>
</feature>
<evidence type="ECO:0000313" key="12">
    <source>
        <dbReference type="Proteomes" id="UP000235786"/>
    </source>
</evidence>
<feature type="transmembrane region" description="Helical" evidence="8">
    <location>
        <begin position="408"/>
        <end position="431"/>
    </location>
</feature>
<dbReference type="CDD" id="cd18579">
    <property type="entry name" value="ABC_6TM_ABCC_D1"/>
    <property type="match status" value="1"/>
</dbReference>
<dbReference type="Proteomes" id="UP000235786">
    <property type="component" value="Unassembled WGS sequence"/>
</dbReference>
<gene>
    <name evidence="11" type="ORF">L207DRAFT_451420</name>
</gene>
<keyword evidence="12" id="KW-1185">Reference proteome</keyword>
<comment type="subcellular location">
    <subcellularLocation>
        <location evidence="1">Membrane</location>
        <topology evidence="1">Multi-pass membrane protein</topology>
    </subcellularLocation>
</comment>
<dbReference type="OrthoDB" id="6500128at2759"/>
<feature type="domain" description="ABC transmembrane type-1" evidence="10">
    <location>
        <begin position="282"/>
        <end position="554"/>
    </location>
</feature>
<evidence type="ECO:0000256" key="2">
    <source>
        <dbReference type="ARBA" id="ARBA00022448"/>
    </source>
</evidence>
<dbReference type="Pfam" id="PF00005">
    <property type="entry name" value="ABC_tran"/>
    <property type="match status" value="2"/>
</dbReference>
<dbReference type="InterPro" id="IPR003593">
    <property type="entry name" value="AAA+_ATPase"/>
</dbReference>
<dbReference type="PROSITE" id="PS50929">
    <property type="entry name" value="ABC_TM1F"/>
    <property type="match status" value="2"/>
</dbReference>
<evidence type="ECO:0000256" key="3">
    <source>
        <dbReference type="ARBA" id="ARBA00022692"/>
    </source>
</evidence>
<evidence type="ECO:0000259" key="9">
    <source>
        <dbReference type="PROSITE" id="PS50893"/>
    </source>
</evidence>
<dbReference type="GO" id="GO:0140359">
    <property type="term" value="F:ABC-type transporter activity"/>
    <property type="evidence" value="ECO:0007669"/>
    <property type="project" value="InterPro"/>
</dbReference>
<feature type="transmembrane region" description="Helical" evidence="8">
    <location>
        <begin position="380"/>
        <end position="401"/>
    </location>
</feature>
<dbReference type="SUPFAM" id="SSF90123">
    <property type="entry name" value="ABC transporter transmembrane region"/>
    <property type="match status" value="2"/>
</dbReference>
<organism evidence="11 12">
    <name type="scientific">Hyaloscypha variabilis (strain UAMH 11265 / GT02V1 / F)</name>
    <name type="common">Meliniomyces variabilis</name>
    <dbReference type="NCBI Taxonomy" id="1149755"/>
    <lineage>
        <taxon>Eukaryota</taxon>
        <taxon>Fungi</taxon>
        <taxon>Dikarya</taxon>
        <taxon>Ascomycota</taxon>
        <taxon>Pezizomycotina</taxon>
        <taxon>Leotiomycetes</taxon>
        <taxon>Helotiales</taxon>
        <taxon>Hyaloscyphaceae</taxon>
        <taxon>Hyaloscypha</taxon>
        <taxon>Hyaloscypha variabilis</taxon>
    </lineage>
</organism>
<dbReference type="Gene3D" id="3.40.50.300">
    <property type="entry name" value="P-loop containing nucleotide triphosphate hydrolases"/>
    <property type="match status" value="2"/>
</dbReference>
<dbReference type="CDD" id="cd03244">
    <property type="entry name" value="ABCC_MRP_domain2"/>
    <property type="match status" value="1"/>
</dbReference>
<protein>
    <submittedName>
        <fullName evidence="11">ABC multidrug transporter</fullName>
    </submittedName>
</protein>
<feature type="non-terminal residue" evidence="11">
    <location>
        <position position="1447"/>
    </location>
</feature>
<reference evidence="11 12" key="1">
    <citation type="submission" date="2016-04" db="EMBL/GenBank/DDBJ databases">
        <title>A degradative enzymes factory behind the ericoid mycorrhizal symbiosis.</title>
        <authorList>
            <consortium name="DOE Joint Genome Institute"/>
            <person name="Martino E."/>
            <person name="Morin E."/>
            <person name="Grelet G."/>
            <person name="Kuo A."/>
            <person name="Kohler A."/>
            <person name="Daghino S."/>
            <person name="Barry K."/>
            <person name="Choi C."/>
            <person name="Cichocki N."/>
            <person name="Clum A."/>
            <person name="Copeland A."/>
            <person name="Hainaut M."/>
            <person name="Haridas S."/>
            <person name="Labutti K."/>
            <person name="Lindquist E."/>
            <person name="Lipzen A."/>
            <person name="Khouja H.-R."/>
            <person name="Murat C."/>
            <person name="Ohm R."/>
            <person name="Olson A."/>
            <person name="Spatafora J."/>
            <person name="Veneault-Fourrey C."/>
            <person name="Henrissat B."/>
            <person name="Grigoriev I."/>
            <person name="Martin F."/>
            <person name="Perotto S."/>
        </authorList>
    </citation>
    <scope>NUCLEOTIDE SEQUENCE [LARGE SCALE GENOMIC DNA]</scope>
    <source>
        <strain evidence="11 12">F</strain>
    </source>
</reference>
<keyword evidence="7 8" id="KW-0472">Membrane</keyword>
<dbReference type="STRING" id="1149755.A0A2J6S7W0"/>
<evidence type="ECO:0000256" key="7">
    <source>
        <dbReference type="ARBA" id="ARBA00023136"/>
    </source>
</evidence>
<dbReference type="Pfam" id="PF00664">
    <property type="entry name" value="ABC_membrane"/>
    <property type="match status" value="1"/>
</dbReference>
<dbReference type="FunFam" id="3.40.50.300:FF:000630">
    <property type="entry name" value="ATP-binding cassette (ABC) transporter, putative"/>
    <property type="match status" value="1"/>
</dbReference>
<dbReference type="InterPro" id="IPR017871">
    <property type="entry name" value="ABC_transporter-like_CS"/>
</dbReference>
<feature type="transmembrane region" description="Helical" evidence="8">
    <location>
        <begin position="899"/>
        <end position="922"/>
    </location>
</feature>
<feature type="domain" description="ABC transporter" evidence="9">
    <location>
        <begin position="1203"/>
        <end position="1446"/>
    </location>
</feature>
<dbReference type="GO" id="GO:0005524">
    <property type="term" value="F:ATP binding"/>
    <property type="evidence" value="ECO:0007669"/>
    <property type="project" value="UniProtKB-KW"/>
</dbReference>
<feature type="transmembrane region" description="Helical" evidence="8">
    <location>
        <begin position="160"/>
        <end position="178"/>
    </location>
</feature>
<feature type="transmembrane region" description="Helical" evidence="8">
    <location>
        <begin position="34"/>
        <end position="55"/>
    </location>
</feature>
<dbReference type="InterPro" id="IPR044726">
    <property type="entry name" value="ABCC_6TM_D2"/>
</dbReference>
<dbReference type="FunFam" id="1.20.1560.10:FF:000055">
    <property type="entry name" value="ABC multidrug transporter (Eurofung)"/>
    <property type="match status" value="1"/>
</dbReference>
<dbReference type="PANTHER" id="PTHR24223">
    <property type="entry name" value="ATP-BINDING CASSETTE SUB-FAMILY C"/>
    <property type="match status" value="1"/>
</dbReference>
<feature type="transmembrane region" description="Helical" evidence="8">
    <location>
        <begin position="307"/>
        <end position="329"/>
    </location>
</feature>
<dbReference type="PROSITE" id="PS00211">
    <property type="entry name" value="ABC_TRANSPORTER_1"/>
    <property type="match status" value="1"/>
</dbReference>
<dbReference type="Gene3D" id="1.20.1560.10">
    <property type="entry name" value="ABC transporter type 1, transmembrane domain"/>
    <property type="match status" value="2"/>
</dbReference>
<dbReference type="InterPro" id="IPR056227">
    <property type="entry name" value="TMD0_ABC"/>
</dbReference>
<evidence type="ECO:0000256" key="1">
    <source>
        <dbReference type="ARBA" id="ARBA00004141"/>
    </source>
</evidence>
<dbReference type="SMART" id="SM00382">
    <property type="entry name" value="AAA"/>
    <property type="match status" value="2"/>
</dbReference>
<sequence>MAVLDQCGDTSFGPRVQADCRGGFDFTVVFEESILSLLPATCFLLLVPLRIINLLHKRIKARRNALYTLKLLSIAIYALLQLTLLLLWATDPLTRTALGITSATINVLVSAALVLLSHLEHVKSIRPSFLISFYLLASLVFDVARARTQWLLPEYPAREAVAGIFTAAVGVKVVVIVLEGLGKRSILLDAWRGASRESTSGAFGRSLFWWLNGLLVQGFRRVLGVDDLFSISERLGSERLAEKLQRRWDGCDQKRKHALAIESFHSLRWEVLQIVLPRLSLVALSITQPFLITETVAFIQTDKPTNIGYGLIGGYAFVYIGSAITTGWYQHLSFRLMTMIRGSLISIIYQKMMNLKSANANESAAMNLMGTEVERIVETWYLLVVNIWASILQLGIAVFLLERQLGAVCIAPIVIALVATGSSSKLATFVAGRQKIWLEAVQSRLNFTSEILGSMMSVKMLGLTDRMTTIIQGMRVKEMNLSKRFRRLSSLSVCIVNLPSILTRLATFAAFAIVAKIKGSNSINTSLVITSLAILDLLGNPLSELLYAIPQAYAALGCFQRIQEFLLMEDRSEQRQIGSEQFITAVGARGHDQTGADIELASLHGYRRSISNSLLDTIEVRRGEFGWSELRTPTINGVDLHLRKDVLLTVGCVPNVGCGKSTFLKGLLGETPVFGGSVHVETPEIAFCDQSPWIANASIRENIVGESMFDDAWYNQVVWACALDTDIQRMPNGDETILGSKGVILSGGQKQRLAIARAVYARKLIAMFDDVLSGLDTITEHLVFSRVFGQTGLLRKTNTSIILATHGVNRLQEADHIIVLGMEGRVLEQGSFSTLSKSGDYIRSLALNLKIKENTSAQYEQFESLKLTPEAARLPSLPDQSRQAGDLSMYKYYASSMGWLGLFMFGSFVATKNAVTMVQLLWLNWWSESKDSNMNLQLRYWLGIYALLAVIAGSCLIAAIFWIYVVVVPKSAKTLHWKVLKAAMRFSQDMRLVDMTLPAVLVNTSFQLALCIAITCLVSSAVGFFAASIPFILAILVGIQRFYLRTSRQLRLLELETKAPIYAHFIESLHGLVTIRAFGWTEAYKRKNFRLLDTSQKPFYLLLCIQRWLVLVLDLVVAGMAILLVTLAVVLRTKINSGLLGLALVNMMDLSQSLASLIQSWTSLETSLGAIARIKEFSENTPCENLDGEKAVPSFEWPANGELRFEGVSAQYRYLFRLSNNANGPRILNDINLIIRPGEKIGICGRTGSGKSSFILSILRLLDLSSGRIILDSHDLSTIPRNLIRQKITCLTQEPFLFTGTICLNADPLLLATDAEIISALRRVSLWDKISLKAGSAGAAALDVVMDVNFLSMGQKQLFCLARALLRKSSVLILDEPTSSVDTKTDAKMQEIIREDFAKHTIIMVAHRLGSLLDFDTVVVLDKGVVVEKGNPRLLVEAQESRFRRLY</sequence>
<evidence type="ECO:0000313" key="11">
    <source>
        <dbReference type="EMBL" id="PMD46849.1"/>
    </source>
</evidence>
<dbReference type="GO" id="GO:0016887">
    <property type="term" value="F:ATP hydrolysis activity"/>
    <property type="evidence" value="ECO:0007669"/>
    <property type="project" value="InterPro"/>
</dbReference>
<dbReference type="Pfam" id="PF24357">
    <property type="entry name" value="TMD0_ABC"/>
    <property type="match status" value="1"/>
</dbReference>
<evidence type="ECO:0000259" key="10">
    <source>
        <dbReference type="PROSITE" id="PS50929"/>
    </source>
</evidence>
<evidence type="ECO:0000256" key="5">
    <source>
        <dbReference type="ARBA" id="ARBA00022840"/>
    </source>
</evidence>
<feature type="transmembrane region" description="Helical" evidence="8">
    <location>
        <begin position="1099"/>
        <end position="1131"/>
    </location>
</feature>
<proteinExistence type="predicted"/>
<keyword evidence="3 8" id="KW-0812">Transmembrane</keyword>
<dbReference type="InterPro" id="IPR036640">
    <property type="entry name" value="ABC1_TM_sf"/>
</dbReference>
<evidence type="ECO:0000256" key="8">
    <source>
        <dbReference type="SAM" id="Phobius"/>
    </source>
</evidence>
<keyword evidence="6 8" id="KW-1133">Transmembrane helix</keyword>
<feature type="transmembrane region" description="Helical" evidence="8">
    <location>
        <begin position="1021"/>
        <end position="1039"/>
    </location>
</feature>
<dbReference type="InterPro" id="IPR011527">
    <property type="entry name" value="ABC1_TM_dom"/>
</dbReference>
<dbReference type="CDD" id="cd18580">
    <property type="entry name" value="ABC_6TM_ABCC_D2"/>
    <property type="match status" value="1"/>
</dbReference>
<dbReference type="SUPFAM" id="SSF52540">
    <property type="entry name" value="P-loop containing nucleoside triphosphate hydrolases"/>
    <property type="match status" value="2"/>
</dbReference>
<dbReference type="InterPro" id="IPR050173">
    <property type="entry name" value="ABC_transporter_C-like"/>
</dbReference>
<dbReference type="InterPro" id="IPR044746">
    <property type="entry name" value="ABCC_6TM_D1"/>
</dbReference>
<feature type="transmembrane region" description="Helical" evidence="8">
    <location>
        <begin position="128"/>
        <end position="148"/>
    </location>
</feature>
<dbReference type="FunFam" id="1.20.1560.10:FF:000066">
    <property type="entry name" value="ABC multidrug transporter (Eurofung)"/>
    <property type="match status" value="1"/>
</dbReference>
<keyword evidence="2" id="KW-0813">Transport</keyword>
<dbReference type="EMBL" id="KZ613939">
    <property type="protein sequence ID" value="PMD46849.1"/>
    <property type="molecule type" value="Genomic_DNA"/>
</dbReference>
<accession>A0A2J6S7W0</accession>
<dbReference type="InterPro" id="IPR027417">
    <property type="entry name" value="P-loop_NTPase"/>
</dbReference>
<dbReference type="InterPro" id="IPR003439">
    <property type="entry name" value="ABC_transporter-like_ATP-bd"/>
</dbReference>
<evidence type="ECO:0000256" key="4">
    <source>
        <dbReference type="ARBA" id="ARBA00022741"/>
    </source>
</evidence>
<dbReference type="GO" id="GO:0016020">
    <property type="term" value="C:membrane"/>
    <property type="evidence" value="ECO:0007669"/>
    <property type="project" value="UniProtKB-SubCell"/>
</dbReference>
<dbReference type="PROSITE" id="PS50893">
    <property type="entry name" value="ABC_TRANSPORTER_2"/>
    <property type="match status" value="2"/>
</dbReference>
<name>A0A2J6S7W0_HYAVF</name>
<keyword evidence="5" id="KW-0067">ATP-binding</keyword>
<keyword evidence="4" id="KW-0547">Nucleotide-binding</keyword>
<feature type="domain" description="ABC transporter" evidence="9">
    <location>
        <begin position="615"/>
        <end position="848"/>
    </location>
</feature>
<dbReference type="PANTHER" id="PTHR24223:SF269">
    <property type="entry name" value="ABC MULTIDRUG TRANSPORTER (EUROFUNG)-RELATED"/>
    <property type="match status" value="1"/>
</dbReference>
<evidence type="ECO:0000256" key="6">
    <source>
        <dbReference type="ARBA" id="ARBA00022989"/>
    </source>
</evidence>
<feature type="transmembrane region" description="Helical" evidence="8">
    <location>
        <begin position="96"/>
        <end position="116"/>
    </location>
</feature>